<dbReference type="GO" id="GO:0055085">
    <property type="term" value="P:transmembrane transport"/>
    <property type="evidence" value="ECO:0007669"/>
    <property type="project" value="InterPro"/>
</dbReference>
<evidence type="ECO:0000313" key="10">
    <source>
        <dbReference type="Proteomes" id="UP000277108"/>
    </source>
</evidence>
<protein>
    <submittedName>
        <fullName evidence="9">Carbohydrate ABC transporter membrane protein 1 (CUT1 family)</fullName>
    </submittedName>
</protein>
<gene>
    <name evidence="9" type="ORF">EDD62_1636</name>
</gene>
<feature type="transmembrane region" description="Helical" evidence="7">
    <location>
        <begin position="231"/>
        <end position="255"/>
    </location>
</feature>
<comment type="similarity">
    <text evidence="7">Belongs to the binding-protein-dependent transport system permease family.</text>
</comment>
<feature type="transmembrane region" description="Helical" evidence="7">
    <location>
        <begin position="132"/>
        <end position="156"/>
    </location>
</feature>
<feature type="domain" description="ABC transmembrane type-1" evidence="8">
    <location>
        <begin position="96"/>
        <end position="312"/>
    </location>
</feature>
<dbReference type="AlphaFoldDB" id="A0A3N5BAQ7"/>
<dbReference type="SUPFAM" id="SSF161098">
    <property type="entry name" value="MetI-like"/>
    <property type="match status" value="1"/>
</dbReference>
<dbReference type="PROSITE" id="PS50928">
    <property type="entry name" value="ABC_TM1"/>
    <property type="match status" value="1"/>
</dbReference>
<keyword evidence="2 7" id="KW-0813">Transport</keyword>
<keyword evidence="4 7" id="KW-0812">Transmembrane</keyword>
<dbReference type="GO" id="GO:0005886">
    <property type="term" value="C:plasma membrane"/>
    <property type="evidence" value="ECO:0007669"/>
    <property type="project" value="UniProtKB-SubCell"/>
</dbReference>
<evidence type="ECO:0000313" key="9">
    <source>
        <dbReference type="EMBL" id="RPF54856.1"/>
    </source>
</evidence>
<evidence type="ECO:0000256" key="1">
    <source>
        <dbReference type="ARBA" id="ARBA00004651"/>
    </source>
</evidence>
<organism evidence="9 10">
    <name type="scientific">Abyssicoccus albus</name>
    <dbReference type="NCBI Taxonomy" id="1817405"/>
    <lineage>
        <taxon>Bacteria</taxon>
        <taxon>Bacillati</taxon>
        <taxon>Bacillota</taxon>
        <taxon>Bacilli</taxon>
        <taxon>Bacillales</taxon>
        <taxon>Abyssicoccaceae</taxon>
    </lineage>
</organism>
<evidence type="ECO:0000256" key="4">
    <source>
        <dbReference type="ARBA" id="ARBA00022692"/>
    </source>
</evidence>
<evidence type="ECO:0000259" key="8">
    <source>
        <dbReference type="PROSITE" id="PS50928"/>
    </source>
</evidence>
<sequence length="325" mass="37171">MKWLKNINYLRYIPKVKRNRISEQNSILKQIWQHKILYLMLLPCVIFFFVFNYLPMAGMVLAFKEFRYDTGIWGGEWVGLKYYERFFSDSMSWNYIWNTLIISFMKLVLALPFPIILALMFNEIANDKLRTIVQSITYIPHFLSWVVVIGIVQSILAPNTGLVNEIIKLSGGDGNRFFLMEPESFYPIMFSSYVWKDIGWNSVIYFAAIVGISPQLYEAAMIDGANRLKQVLYVTIPSIMPTILVLFILSLGNILSAGFDQIYLLQTPGNLSVSEIIDTYVIKTGLKGGDFGYATAIGLIQGVIGLIIVLIVNFITHKKYGTSLW</sequence>
<feature type="transmembrane region" description="Helical" evidence="7">
    <location>
        <begin position="95"/>
        <end position="120"/>
    </location>
</feature>
<evidence type="ECO:0000256" key="2">
    <source>
        <dbReference type="ARBA" id="ARBA00022448"/>
    </source>
</evidence>
<keyword evidence="3" id="KW-1003">Cell membrane</keyword>
<evidence type="ECO:0000256" key="6">
    <source>
        <dbReference type="ARBA" id="ARBA00023136"/>
    </source>
</evidence>
<dbReference type="Pfam" id="PF00528">
    <property type="entry name" value="BPD_transp_1"/>
    <property type="match status" value="1"/>
</dbReference>
<proteinExistence type="inferred from homology"/>
<dbReference type="PANTHER" id="PTHR43227:SF11">
    <property type="entry name" value="BLL4140 PROTEIN"/>
    <property type="match status" value="1"/>
</dbReference>
<dbReference type="PANTHER" id="PTHR43227">
    <property type="entry name" value="BLL4140 PROTEIN"/>
    <property type="match status" value="1"/>
</dbReference>
<dbReference type="Proteomes" id="UP000277108">
    <property type="component" value="Unassembled WGS sequence"/>
</dbReference>
<dbReference type="Gene3D" id="1.10.3720.10">
    <property type="entry name" value="MetI-like"/>
    <property type="match status" value="1"/>
</dbReference>
<keyword evidence="6 7" id="KW-0472">Membrane</keyword>
<dbReference type="InterPro" id="IPR035906">
    <property type="entry name" value="MetI-like_sf"/>
</dbReference>
<feature type="transmembrane region" description="Helical" evidence="7">
    <location>
        <begin position="36"/>
        <end position="54"/>
    </location>
</feature>
<dbReference type="InterPro" id="IPR000515">
    <property type="entry name" value="MetI-like"/>
</dbReference>
<dbReference type="EMBL" id="RKRK01000005">
    <property type="protein sequence ID" value="RPF54856.1"/>
    <property type="molecule type" value="Genomic_DNA"/>
</dbReference>
<reference evidence="9 10" key="1">
    <citation type="submission" date="2018-11" db="EMBL/GenBank/DDBJ databases">
        <title>Genomic Encyclopedia of Type Strains, Phase IV (KMG-IV): sequencing the most valuable type-strain genomes for metagenomic binning, comparative biology and taxonomic classification.</title>
        <authorList>
            <person name="Goeker M."/>
        </authorList>
    </citation>
    <scope>NUCLEOTIDE SEQUENCE [LARGE SCALE GENOMIC DNA]</scope>
    <source>
        <strain evidence="9 10">DSM 29158</strain>
    </source>
</reference>
<evidence type="ECO:0000256" key="3">
    <source>
        <dbReference type="ARBA" id="ARBA00022475"/>
    </source>
</evidence>
<keyword evidence="10" id="KW-1185">Reference proteome</keyword>
<accession>A0A3N5BAQ7</accession>
<comment type="subcellular location">
    <subcellularLocation>
        <location evidence="1 7">Cell membrane</location>
        <topology evidence="1 7">Multi-pass membrane protein</topology>
    </subcellularLocation>
</comment>
<comment type="caution">
    <text evidence="9">The sequence shown here is derived from an EMBL/GenBank/DDBJ whole genome shotgun (WGS) entry which is preliminary data.</text>
</comment>
<evidence type="ECO:0000256" key="5">
    <source>
        <dbReference type="ARBA" id="ARBA00022989"/>
    </source>
</evidence>
<feature type="transmembrane region" description="Helical" evidence="7">
    <location>
        <begin position="291"/>
        <end position="315"/>
    </location>
</feature>
<keyword evidence="5 7" id="KW-1133">Transmembrane helix</keyword>
<name>A0A3N5BAQ7_9BACL</name>
<evidence type="ECO:0000256" key="7">
    <source>
        <dbReference type="RuleBase" id="RU363032"/>
    </source>
</evidence>
<feature type="transmembrane region" description="Helical" evidence="7">
    <location>
        <begin position="198"/>
        <end position="219"/>
    </location>
</feature>
<dbReference type="CDD" id="cd06261">
    <property type="entry name" value="TM_PBP2"/>
    <property type="match status" value="1"/>
</dbReference>
<dbReference type="InterPro" id="IPR050809">
    <property type="entry name" value="UgpAE/MalFG_permease"/>
</dbReference>